<dbReference type="PROSITE" id="PS51679">
    <property type="entry name" value="SAM_MT_C5"/>
    <property type="match status" value="1"/>
</dbReference>
<reference evidence="8 9" key="1">
    <citation type="journal article" date="2019" name="Appl. Environ. Microbiol.">
        <title>Dissecting the evolutionary development of the Bifidobacterium animalis species through comparative genomics analyses.</title>
        <authorList>
            <person name="Lugli G.A."/>
            <person name="Mancino W."/>
            <person name="Milani C."/>
            <person name="Duranti S."/>
            <person name="Mancabelli L."/>
            <person name="Napoli S."/>
            <person name="Mangifesta M."/>
            <person name="Viappiani A."/>
            <person name="Anzalone R."/>
            <person name="Longhi G."/>
            <person name="van Sinderen D."/>
            <person name="Ventura M."/>
            <person name="Turroni F."/>
        </authorList>
    </citation>
    <scope>NUCLEOTIDE SEQUENCE [LARGE SCALE GENOMIC DNA]</scope>
    <source>
        <strain evidence="8 9">2011B</strain>
    </source>
</reference>
<protein>
    <recommendedName>
        <fullName evidence="7">Cytosine-specific methyltransferase</fullName>
        <ecNumber evidence="7">2.1.1.37</ecNumber>
    </recommendedName>
</protein>
<dbReference type="InterPro" id="IPR018117">
    <property type="entry name" value="C5_DNA_meth_AS"/>
</dbReference>
<comment type="caution">
    <text evidence="8">The sequence shown here is derived from an EMBL/GenBank/DDBJ whole genome shotgun (WGS) entry which is preliminary data.</text>
</comment>
<dbReference type="PRINTS" id="PR00105">
    <property type="entry name" value="C5METTRFRASE"/>
</dbReference>
<dbReference type="Gene3D" id="3.40.50.150">
    <property type="entry name" value="Vaccinia Virus protein VP39"/>
    <property type="match status" value="1"/>
</dbReference>
<dbReference type="AlphaFoldDB" id="A0A8B3RJD3"/>
<sequence length="434" mass="48947">MTIRIAELFAGVGGFRLGLDGYHNPAHPEFEMPAAGDFETVWANQWEPNGQESKQFAWRCYESRFGKSSCVNEDIAVVLDEAEQGKRRIPEFDMVVGGFPCQDYSVAKPLAAASGIEGKKGVLWWSINKLLEMRHPKYVLLENVDRLLKSPSAQRGRDFAIILSCLYRLGYSVEWRVVNAADYGMPQRRKRVYIYAEYDAPEWNLEDRLFKTGVETRAFPAIVDERYAPEYFSITNDPHMETEKFGKGDKVSKFKEAGVMQNGHVLTARVLPKYDGVHTTLGDILVPINQVPEEFFITDSNLDSWRYLKGGKKEKRTAKTGYTYTYSEGPVAFPDPLDRPSRTILTGEGGRGASRTKHVVEQDGRLRRLVPDELDQLQMFPKGWTGDGMTDGHRAFCMGNALVTGIPQRIGQIIAEDARQATIDEPLLPSKSTM</sequence>
<feature type="active site" evidence="5">
    <location>
        <position position="101"/>
    </location>
</feature>
<evidence type="ECO:0000256" key="3">
    <source>
        <dbReference type="ARBA" id="ARBA00022691"/>
    </source>
</evidence>
<proteinExistence type="inferred from homology"/>
<evidence type="ECO:0000256" key="4">
    <source>
        <dbReference type="ARBA" id="ARBA00022747"/>
    </source>
</evidence>
<dbReference type="EC" id="2.1.1.37" evidence="7"/>
<evidence type="ECO:0000256" key="7">
    <source>
        <dbReference type="RuleBase" id="RU000417"/>
    </source>
</evidence>
<evidence type="ECO:0000256" key="2">
    <source>
        <dbReference type="ARBA" id="ARBA00022679"/>
    </source>
</evidence>
<name>A0A8B3RJD3_BIFAN</name>
<dbReference type="EMBL" id="RSCO01000017">
    <property type="protein sequence ID" value="RYM95552.1"/>
    <property type="molecule type" value="Genomic_DNA"/>
</dbReference>
<keyword evidence="3 5" id="KW-0949">S-adenosyl-L-methionine</keyword>
<evidence type="ECO:0000313" key="8">
    <source>
        <dbReference type="EMBL" id="RYM95552.1"/>
    </source>
</evidence>
<organism evidence="8 9">
    <name type="scientific">Bifidobacterium animalis subsp. lactis</name>
    <name type="common">Bifidobacterium lactis</name>
    <dbReference type="NCBI Taxonomy" id="302911"/>
    <lineage>
        <taxon>Bacteria</taxon>
        <taxon>Bacillati</taxon>
        <taxon>Actinomycetota</taxon>
        <taxon>Actinomycetes</taxon>
        <taxon>Bifidobacteriales</taxon>
        <taxon>Bifidobacteriaceae</taxon>
        <taxon>Bifidobacterium</taxon>
    </lineage>
</organism>
<dbReference type="RefSeq" id="WP_130077327.1">
    <property type="nucleotide sequence ID" value="NZ_RSCO01000017.1"/>
</dbReference>
<keyword evidence="4" id="KW-0680">Restriction system</keyword>
<dbReference type="GO" id="GO:0009307">
    <property type="term" value="P:DNA restriction-modification system"/>
    <property type="evidence" value="ECO:0007669"/>
    <property type="project" value="UniProtKB-KW"/>
</dbReference>
<dbReference type="InterPro" id="IPR001525">
    <property type="entry name" value="C5_MeTfrase"/>
</dbReference>
<dbReference type="InterPro" id="IPR029063">
    <property type="entry name" value="SAM-dependent_MTases_sf"/>
</dbReference>
<dbReference type="PROSITE" id="PS00094">
    <property type="entry name" value="C5_MTASE_1"/>
    <property type="match status" value="1"/>
</dbReference>
<keyword evidence="2 5" id="KW-0808">Transferase</keyword>
<accession>A0A8B3RJD3</accession>
<dbReference type="PANTHER" id="PTHR46098">
    <property type="entry name" value="TRNA (CYTOSINE(38)-C(5))-METHYLTRANSFERASE"/>
    <property type="match status" value="1"/>
</dbReference>
<dbReference type="GO" id="GO:0032259">
    <property type="term" value="P:methylation"/>
    <property type="evidence" value="ECO:0007669"/>
    <property type="project" value="UniProtKB-KW"/>
</dbReference>
<dbReference type="InterPro" id="IPR050750">
    <property type="entry name" value="C5-MTase"/>
</dbReference>
<evidence type="ECO:0000256" key="1">
    <source>
        <dbReference type="ARBA" id="ARBA00022603"/>
    </source>
</evidence>
<evidence type="ECO:0000256" key="5">
    <source>
        <dbReference type="PROSITE-ProRule" id="PRU01016"/>
    </source>
</evidence>
<keyword evidence="1 5" id="KW-0489">Methyltransferase</keyword>
<dbReference type="GO" id="GO:0003886">
    <property type="term" value="F:DNA (cytosine-5-)-methyltransferase activity"/>
    <property type="evidence" value="ECO:0007669"/>
    <property type="project" value="UniProtKB-EC"/>
</dbReference>
<comment type="similarity">
    <text evidence="5 6">Belongs to the class I-like SAM-binding methyltransferase superfamily. C5-methyltransferase family.</text>
</comment>
<comment type="catalytic activity">
    <reaction evidence="7">
        <text>a 2'-deoxycytidine in DNA + S-adenosyl-L-methionine = a 5-methyl-2'-deoxycytidine in DNA + S-adenosyl-L-homocysteine + H(+)</text>
        <dbReference type="Rhea" id="RHEA:13681"/>
        <dbReference type="Rhea" id="RHEA-COMP:11369"/>
        <dbReference type="Rhea" id="RHEA-COMP:11370"/>
        <dbReference type="ChEBI" id="CHEBI:15378"/>
        <dbReference type="ChEBI" id="CHEBI:57856"/>
        <dbReference type="ChEBI" id="CHEBI:59789"/>
        <dbReference type="ChEBI" id="CHEBI:85452"/>
        <dbReference type="ChEBI" id="CHEBI:85454"/>
        <dbReference type="EC" id="2.1.1.37"/>
    </reaction>
</comment>
<dbReference type="SUPFAM" id="SSF53335">
    <property type="entry name" value="S-adenosyl-L-methionine-dependent methyltransferases"/>
    <property type="match status" value="1"/>
</dbReference>
<dbReference type="PANTHER" id="PTHR46098:SF1">
    <property type="entry name" value="TRNA (CYTOSINE(38)-C(5))-METHYLTRANSFERASE"/>
    <property type="match status" value="1"/>
</dbReference>
<evidence type="ECO:0000313" key="9">
    <source>
        <dbReference type="Proteomes" id="UP000293613"/>
    </source>
</evidence>
<dbReference type="Pfam" id="PF00145">
    <property type="entry name" value="DNA_methylase"/>
    <property type="match status" value="1"/>
</dbReference>
<dbReference type="Proteomes" id="UP000293613">
    <property type="component" value="Unassembled WGS sequence"/>
</dbReference>
<evidence type="ECO:0000256" key="6">
    <source>
        <dbReference type="RuleBase" id="RU000416"/>
    </source>
</evidence>
<gene>
    <name evidence="8" type="ORF">PG2011B_0592</name>
</gene>
<dbReference type="NCBIfam" id="TIGR00675">
    <property type="entry name" value="dcm"/>
    <property type="match status" value="1"/>
</dbReference>